<comment type="similarity">
    <text evidence="1">Belongs to the protein kinase superfamily. STE Ser/Thr protein kinase family. MAP kinase kinase kinase subfamily.</text>
</comment>
<dbReference type="GO" id="GO:0043123">
    <property type="term" value="P:positive regulation of canonical NF-kappaB signal transduction"/>
    <property type="evidence" value="ECO:0007669"/>
    <property type="project" value="TreeGrafter"/>
</dbReference>
<keyword evidence="4 7" id="KW-0547">Nucleotide-binding</keyword>
<dbReference type="InterPro" id="IPR017441">
    <property type="entry name" value="Protein_kinase_ATP_BS"/>
</dbReference>
<dbReference type="InterPro" id="IPR001245">
    <property type="entry name" value="Ser-Thr/Tyr_kinase_cat_dom"/>
</dbReference>
<dbReference type="InterPro" id="IPR000719">
    <property type="entry name" value="Prot_kinase_dom"/>
</dbReference>
<protein>
    <recommendedName>
        <fullName evidence="9">Protein kinase domain-containing protein</fullName>
    </recommendedName>
</protein>
<dbReference type="GO" id="GO:0006950">
    <property type="term" value="P:response to stress"/>
    <property type="evidence" value="ECO:0007669"/>
    <property type="project" value="UniProtKB-ARBA"/>
</dbReference>
<dbReference type="GO" id="GO:0005524">
    <property type="term" value="F:ATP binding"/>
    <property type="evidence" value="ECO:0007669"/>
    <property type="project" value="UniProtKB-UniRule"/>
</dbReference>
<evidence type="ECO:0000256" key="5">
    <source>
        <dbReference type="ARBA" id="ARBA00022777"/>
    </source>
</evidence>
<dbReference type="InterPro" id="IPR008271">
    <property type="entry name" value="Ser/Thr_kinase_AS"/>
</dbReference>
<dbReference type="Gene3D" id="1.10.510.10">
    <property type="entry name" value="Transferase(Phosphotransferase) domain 1"/>
    <property type="match status" value="1"/>
</dbReference>
<dbReference type="PANTHER" id="PTHR46716:SF1">
    <property type="entry name" value="MITOGEN-ACTIVATED PROTEIN KINASE KINASE KINASE 7"/>
    <property type="match status" value="1"/>
</dbReference>
<dbReference type="Gene3D" id="3.30.200.20">
    <property type="entry name" value="Phosphorylase Kinase, domain 1"/>
    <property type="match status" value="1"/>
</dbReference>
<name>A0AA39HUS9_9BILA</name>
<dbReference type="PROSITE" id="PS50011">
    <property type="entry name" value="PROTEIN_KINASE_DOM"/>
    <property type="match status" value="1"/>
</dbReference>
<sequence>MRPLRVNRARRLADFCLHQIWKSLPRRIYNVFVQHRACSARRNPARRALPSEMEPLTIDCSGGFSTSFYGNPIGSFEPSSMNPSTSLGLSTDDYPTVDPEDVVIYRFQELGRGAYGSVVRGTYRGRPCAIKLKRESDAFSVMKHEAKNLHMLRHEGVINFFGVMLGVPQGIVMELMEGGSMHEFLHAKKHFQYSTQSVIWWSLQCCRALEHIHRLGFVHRDIKPLNLLLDNFYQTLKICDFGTTAPQKTSMTNNQGTSCWMAPEVFKGKKYDAKADVFSYGITLWEMVTRRFPYEELGSSGEFAIQWQKVSGARPPMVAGCIKPLADLMTLCWAEEASDRPDISDVVRILEVLTEIYPVPSAPPFDRSTLKPAQAREYYHMELAASLNQSFLGDAGRPKGPKIVDKEDLSTLETGTNTVVYVGQNAISRETPHYFNESLRPFDCTDTSPRTELGRLYSPMQFSRPRLSVDSQTSSKEGTETENPKKKKSLPGKSSNPIKKFMKSRKSS</sequence>
<evidence type="ECO:0000256" key="8">
    <source>
        <dbReference type="SAM" id="MobiDB-lite"/>
    </source>
</evidence>
<dbReference type="PROSITE" id="PS00107">
    <property type="entry name" value="PROTEIN_KINASE_ATP"/>
    <property type="match status" value="1"/>
</dbReference>
<keyword evidence="6 7" id="KW-0067">ATP-binding</keyword>
<organism evidence="10 11">
    <name type="scientific">Steinernema hermaphroditum</name>
    <dbReference type="NCBI Taxonomy" id="289476"/>
    <lineage>
        <taxon>Eukaryota</taxon>
        <taxon>Metazoa</taxon>
        <taxon>Ecdysozoa</taxon>
        <taxon>Nematoda</taxon>
        <taxon>Chromadorea</taxon>
        <taxon>Rhabditida</taxon>
        <taxon>Tylenchina</taxon>
        <taxon>Panagrolaimomorpha</taxon>
        <taxon>Strongyloidoidea</taxon>
        <taxon>Steinernematidae</taxon>
        <taxon>Steinernema</taxon>
    </lineage>
</organism>
<dbReference type="SMART" id="SM00220">
    <property type="entry name" value="S_TKc"/>
    <property type="match status" value="1"/>
</dbReference>
<evidence type="ECO:0000256" key="6">
    <source>
        <dbReference type="ARBA" id="ARBA00022840"/>
    </source>
</evidence>
<dbReference type="PROSITE" id="PS00108">
    <property type="entry name" value="PROTEIN_KINASE_ST"/>
    <property type="match status" value="1"/>
</dbReference>
<keyword evidence="5" id="KW-0418">Kinase</keyword>
<evidence type="ECO:0000313" key="11">
    <source>
        <dbReference type="Proteomes" id="UP001175271"/>
    </source>
</evidence>
<evidence type="ECO:0000256" key="7">
    <source>
        <dbReference type="PROSITE-ProRule" id="PRU10141"/>
    </source>
</evidence>
<dbReference type="GO" id="GO:0007254">
    <property type="term" value="P:JNK cascade"/>
    <property type="evidence" value="ECO:0007669"/>
    <property type="project" value="TreeGrafter"/>
</dbReference>
<proteinExistence type="inferred from homology"/>
<reference evidence="10" key="1">
    <citation type="submission" date="2023-06" db="EMBL/GenBank/DDBJ databases">
        <title>Genomic analysis of the entomopathogenic nematode Steinernema hermaphroditum.</title>
        <authorList>
            <person name="Schwarz E.M."/>
            <person name="Heppert J.K."/>
            <person name="Baniya A."/>
            <person name="Schwartz H.T."/>
            <person name="Tan C.-H."/>
            <person name="Antoshechkin I."/>
            <person name="Sternberg P.W."/>
            <person name="Goodrich-Blair H."/>
            <person name="Dillman A.R."/>
        </authorList>
    </citation>
    <scope>NUCLEOTIDE SEQUENCE</scope>
    <source>
        <strain evidence="10">PS9179</strain>
        <tissue evidence="10">Whole animal</tissue>
    </source>
</reference>
<dbReference type="PRINTS" id="PR00109">
    <property type="entry name" value="TYRKINASE"/>
</dbReference>
<dbReference type="GO" id="GO:0004709">
    <property type="term" value="F:MAP kinase kinase kinase activity"/>
    <property type="evidence" value="ECO:0007669"/>
    <property type="project" value="TreeGrafter"/>
</dbReference>
<evidence type="ECO:0000313" key="10">
    <source>
        <dbReference type="EMBL" id="KAK0411298.1"/>
    </source>
</evidence>
<evidence type="ECO:0000256" key="3">
    <source>
        <dbReference type="ARBA" id="ARBA00022679"/>
    </source>
</evidence>
<dbReference type="EMBL" id="JAUCMV010000003">
    <property type="protein sequence ID" value="KAK0411298.1"/>
    <property type="molecule type" value="Genomic_DNA"/>
</dbReference>
<dbReference type="SUPFAM" id="SSF56112">
    <property type="entry name" value="Protein kinase-like (PK-like)"/>
    <property type="match status" value="1"/>
</dbReference>
<evidence type="ECO:0000256" key="4">
    <source>
        <dbReference type="ARBA" id="ARBA00022741"/>
    </source>
</evidence>
<keyword evidence="3" id="KW-0808">Transferase</keyword>
<dbReference type="GO" id="GO:0006955">
    <property type="term" value="P:immune response"/>
    <property type="evidence" value="ECO:0007669"/>
    <property type="project" value="TreeGrafter"/>
</dbReference>
<feature type="binding site" evidence="7">
    <location>
        <position position="143"/>
    </location>
    <ligand>
        <name>ATP</name>
        <dbReference type="ChEBI" id="CHEBI:30616"/>
    </ligand>
</feature>
<evidence type="ECO:0000256" key="1">
    <source>
        <dbReference type="ARBA" id="ARBA00006529"/>
    </source>
</evidence>
<dbReference type="AlphaFoldDB" id="A0AA39HUS9"/>
<dbReference type="Proteomes" id="UP001175271">
    <property type="component" value="Unassembled WGS sequence"/>
</dbReference>
<keyword evidence="2" id="KW-0723">Serine/threonine-protein kinase</keyword>
<dbReference type="Pfam" id="PF07714">
    <property type="entry name" value="PK_Tyr_Ser-Thr"/>
    <property type="match status" value="1"/>
</dbReference>
<dbReference type="PANTHER" id="PTHR46716">
    <property type="entry name" value="MITOGEN-ACTIVATED PROTEIN KINASE KINASE KINASE 7"/>
    <property type="match status" value="1"/>
</dbReference>
<feature type="domain" description="Protein kinase" evidence="9">
    <location>
        <begin position="104"/>
        <end position="353"/>
    </location>
</feature>
<evidence type="ECO:0000259" key="9">
    <source>
        <dbReference type="PROSITE" id="PS50011"/>
    </source>
</evidence>
<gene>
    <name evidence="10" type="ORF">QR680_005587</name>
</gene>
<dbReference type="GO" id="GO:0019899">
    <property type="term" value="F:enzyme binding"/>
    <property type="evidence" value="ECO:0007669"/>
    <property type="project" value="UniProtKB-ARBA"/>
</dbReference>
<feature type="region of interest" description="Disordered" evidence="8">
    <location>
        <begin position="459"/>
        <end position="508"/>
    </location>
</feature>
<comment type="caution">
    <text evidence="10">The sequence shown here is derived from an EMBL/GenBank/DDBJ whole genome shotgun (WGS) entry which is preliminary data.</text>
</comment>
<evidence type="ECO:0000256" key="2">
    <source>
        <dbReference type="ARBA" id="ARBA00022527"/>
    </source>
</evidence>
<keyword evidence="11" id="KW-1185">Reference proteome</keyword>
<dbReference type="InterPro" id="IPR011009">
    <property type="entry name" value="Kinase-like_dom_sf"/>
</dbReference>
<accession>A0AA39HUS9</accession>